<dbReference type="EMBL" id="AP015039">
    <property type="protein sequence ID" value="BAT89326.1"/>
    <property type="molecule type" value="Genomic_DNA"/>
</dbReference>
<protein>
    <submittedName>
        <fullName evidence="1">Uncharacterized protein</fullName>
    </submittedName>
</protein>
<keyword evidence="2" id="KW-1185">Reference proteome</keyword>
<organism evidence="1 2">
    <name type="scientific">Vigna angularis var. angularis</name>
    <dbReference type="NCBI Taxonomy" id="157739"/>
    <lineage>
        <taxon>Eukaryota</taxon>
        <taxon>Viridiplantae</taxon>
        <taxon>Streptophyta</taxon>
        <taxon>Embryophyta</taxon>
        <taxon>Tracheophyta</taxon>
        <taxon>Spermatophyta</taxon>
        <taxon>Magnoliopsida</taxon>
        <taxon>eudicotyledons</taxon>
        <taxon>Gunneridae</taxon>
        <taxon>Pentapetalae</taxon>
        <taxon>rosids</taxon>
        <taxon>fabids</taxon>
        <taxon>Fabales</taxon>
        <taxon>Fabaceae</taxon>
        <taxon>Papilionoideae</taxon>
        <taxon>50 kb inversion clade</taxon>
        <taxon>NPAAA clade</taxon>
        <taxon>indigoferoid/millettioid clade</taxon>
        <taxon>Phaseoleae</taxon>
        <taxon>Vigna</taxon>
    </lineage>
</organism>
<dbReference type="Proteomes" id="UP000291084">
    <property type="component" value="Chromosome 6"/>
</dbReference>
<gene>
    <name evidence="1" type="primary">Vigan.06G025600</name>
    <name evidence="1" type="ORF">VIGAN_06025600</name>
</gene>
<dbReference type="AlphaFoldDB" id="A0A0S3S934"/>
<proteinExistence type="predicted"/>
<evidence type="ECO:0000313" key="2">
    <source>
        <dbReference type="Proteomes" id="UP000291084"/>
    </source>
</evidence>
<evidence type="ECO:0000313" key="1">
    <source>
        <dbReference type="EMBL" id="BAT89326.1"/>
    </source>
</evidence>
<name>A0A0S3S934_PHAAN</name>
<accession>A0A0S3S934</accession>
<sequence length="94" mass="10845">MLWTYCVPLLYSSRISASFSVPLSPYHFVFLQLKVPKSKQRALRLCCPCVFSASLFQYCQIPWTVVPTLQAAIRLCFLCCACWMHPFWGVVFSI</sequence>
<reference evidence="1 2" key="1">
    <citation type="journal article" date="2015" name="Sci. Rep.">
        <title>The power of single molecule real-time sequencing technology in the de novo assembly of a eukaryotic genome.</title>
        <authorList>
            <person name="Sakai H."/>
            <person name="Naito K."/>
            <person name="Ogiso-Tanaka E."/>
            <person name="Takahashi Y."/>
            <person name="Iseki K."/>
            <person name="Muto C."/>
            <person name="Satou K."/>
            <person name="Teruya K."/>
            <person name="Shiroma A."/>
            <person name="Shimoji M."/>
            <person name="Hirano T."/>
            <person name="Itoh T."/>
            <person name="Kaga A."/>
            <person name="Tomooka N."/>
        </authorList>
    </citation>
    <scope>NUCLEOTIDE SEQUENCE [LARGE SCALE GENOMIC DNA]</scope>
    <source>
        <strain evidence="2">cv. Shumari</strain>
    </source>
</reference>